<feature type="region of interest" description="Disordered" evidence="1">
    <location>
        <begin position="1"/>
        <end position="34"/>
    </location>
</feature>
<evidence type="ECO:0000313" key="3">
    <source>
        <dbReference type="Proteomes" id="UP000233551"/>
    </source>
</evidence>
<organism evidence="2 3">
    <name type="scientific">Punica granatum</name>
    <name type="common">Pomegranate</name>
    <dbReference type="NCBI Taxonomy" id="22663"/>
    <lineage>
        <taxon>Eukaryota</taxon>
        <taxon>Viridiplantae</taxon>
        <taxon>Streptophyta</taxon>
        <taxon>Embryophyta</taxon>
        <taxon>Tracheophyta</taxon>
        <taxon>Spermatophyta</taxon>
        <taxon>Magnoliopsida</taxon>
        <taxon>eudicotyledons</taxon>
        <taxon>Gunneridae</taxon>
        <taxon>Pentapetalae</taxon>
        <taxon>rosids</taxon>
        <taxon>malvids</taxon>
        <taxon>Myrtales</taxon>
        <taxon>Lythraceae</taxon>
        <taxon>Punica</taxon>
    </lineage>
</organism>
<sequence length="207" mass="21958">MVPLSLSLSTPNPKTRKILLDPNRPEPRDTPPEHGVAQAVLAAVSCAVAAEPRGGNRCPRPPNSSSLPNFIFSDHPFSHGLGPSSFHFCRSSPVDSAQSNLAETTQPSLDARPVPFCLEFGPERATQFAHTHDPTPRIDPARPQIRPSHCPPVAQLPFAAQLPSVAQPPSRPSPSALPACSSRSRACAAGLFGPYRLRPGPAALNPV</sequence>
<proteinExistence type="predicted"/>
<reference evidence="2 3" key="1">
    <citation type="submission" date="2017-11" db="EMBL/GenBank/DDBJ databases">
        <title>De-novo sequencing of pomegranate (Punica granatum L.) genome.</title>
        <authorList>
            <person name="Akparov Z."/>
            <person name="Amiraslanov A."/>
            <person name="Hajiyeva S."/>
            <person name="Abbasov M."/>
            <person name="Kaur K."/>
            <person name="Hamwieh A."/>
            <person name="Solovyev V."/>
            <person name="Salamov A."/>
            <person name="Braich B."/>
            <person name="Kosarev P."/>
            <person name="Mahmoud A."/>
            <person name="Hajiyev E."/>
            <person name="Babayeva S."/>
            <person name="Izzatullayeva V."/>
            <person name="Mammadov A."/>
            <person name="Mammadov A."/>
            <person name="Sharifova S."/>
            <person name="Ojaghi J."/>
            <person name="Eynullazada K."/>
            <person name="Bayramov B."/>
            <person name="Abdulazimova A."/>
            <person name="Shahmuradov I."/>
        </authorList>
    </citation>
    <scope>NUCLEOTIDE SEQUENCE [LARGE SCALE GENOMIC DNA]</scope>
    <source>
        <strain evidence="3">cv. AG2017</strain>
        <tissue evidence="2">Leaf</tissue>
    </source>
</reference>
<dbReference type="AlphaFoldDB" id="A0A2I0IA85"/>
<gene>
    <name evidence="2" type="ORF">CRG98_038680</name>
</gene>
<feature type="compositionally biased region" description="Polar residues" evidence="1">
    <location>
        <begin position="1"/>
        <end position="13"/>
    </location>
</feature>
<feature type="compositionally biased region" description="Basic and acidic residues" evidence="1">
    <location>
        <begin position="23"/>
        <end position="32"/>
    </location>
</feature>
<evidence type="ECO:0000256" key="1">
    <source>
        <dbReference type="SAM" id="MobiDB-lite"/>
    </source>
</evidence>
<keyword evidence="3" id="KW-1185">Reference proteome</keyword>
<accession>A0A2I0IA85</accession>
<name>A0A2I0IA85_PUNGR</name>
<comment type="caution">
    <text evidence="2">The sequence shown here is derived from an EMBL/GenBank/DDBJ whole genome shotgun (WGS) entry which is preliminary data.</text>
</comment>
<dbReference type="Proteomes" id="UP000233551">
    <property type="component" value="Unassembled WGS sequence"/>
</dbReference>
<evidence type="ECO:0000313" key="2">
    <source>
        <dbReference type="EMBL" id="PKI40915.1"/>
    </source>
</evidence>
<dbReference type="EMBL" id="PGOL01003465">
    <property type="protein sequence ID" value="PKI40915.1"/>
    <property type="molecule type" value="Genomic_DNA"/>
</dbReference>
<protein>
    <submittedName>
        <fullName evidence="2">Uncharacterized protein</fullName>
    </submittedName>
</protein>